<comment type="caution">
    <text evidence="1">The sequence shown here is derived from an EMBL/GenBank/DDBJ whole genome shotgun (WGS) entry which is preliminary data.</text>
</comment>
<accession>A0A0F9D0P5</accession>
<evidence type="ECO:0000313" key="1">
    <source>
        <dbReference type="EMBL" id="KKL47281.1"/>
    </source>
</evidence>
<protein>
    <submittedName>
        <fullName evidence="1">Uncharacterized protein</fullName>
    </submittedName>
</protein>
<dbReference type="EMBL" id="LAZR01033723">
    <property type="protein sequence ID" value="KKL47281.1"/>
    <property type="molecule type" value="Genomic_DNA"/>
</dbReference>
<gene>
    <name evidence="1" type="ORF">LCGC14_2337130</name>
</gene>
<proteinExistence type="predicted"/>
<organism evidence="1">
    <name type="scientific">marine sediment metagenome</name>
    <dbReference type="NCBI Taxonomy" id="412755"/>
    <lineage>
        <taxon>unclassified sequences</taxon>
        <taxon>metagenomes</taxon>
        <taxon>ecological metagenomes</taxon>
    </lineage>
</organism>
<reference evidence="1" key="1">
    <citation type="journal article" date="2015" name="Nature">
        <title>Complex archaea that bridge the gap between prokaryotes and eukaryotes.</title>
        <authorList>
            <person name="Spang A."/>
            <person name="Saw J.H."/>
            <person name="Jorgensen S.L."/>
            <person name="Zaremba-Niedzwiedzka K."/>
            <person name="Martijn J."/>
            <person name="Lind A.E."/>
            <person name="van Eijk R."/>
            <person name="Schleper C."/>
            <person name="Guy L."/>
            <person name="Ettema T.J."/>
        </authorList>
    </citation>
    <scope>NUCLEOTIDE SEQUENCE</scope>
</reference>
<dbReference type="AlphaFoldDB" id="A0A0F9D0P5"/>
<name>A0A0F9D0P5_9ZZZZ</name>
<sequence length="151" mass="16758">MQKAAIAARKMMGNTRKVMLDQIPFCYKASLPVCVYTDIFGKVEDPEAEAAFNVYLSVFLPPQDDCIQCERNLTSPIIGTYIPNPNDMGAGGCGKCWWPGRKIHCIGPPPRLRASLAPIAIKFQGILQYHPRTPIEMEMKREDAKAEAGES</sequence>